<comment type="function">
    <text evidence="1">Alpha-L-fucosidase is responsible for hydrolyzing the alpha-1,6-linked fucose joined to the reducing-end N-acetylglucosamine of the carbohydrate moieties of glycoproteins.</text>
</comment>
<reference evidence="8 9" key="1">
    <citation type="submission" date="2021-11" db="EMBL/GenBank/DDBJ databases">
        <title>Genomic of Niabella pedocola.</title>
        <authorList>
            <person name="Wu T."/>
        </authorList>
    </citation>
    <scope>NUCLEOTIDE SEQUENCE [LARGE SCALE GENOMIC DNA]</scope>
    <source>
        <strain evidence="8 9">JCM 31011</strain>
    </source>
</reference>
<evidence type="ECO:0000256" key="3">
    <source>
        <dbReference type="ARBA" id="ARBA00012662"/>
    </source>
</evidence>
<dbReference type="PIRSF" id="PIRSF001092">
    <property type="entry name" value="Alpha-L-fucosidase"/>
    <property type="match status" value="1"/>
</dbReference>
<dbReference type="InterPro" id="IPR000933">
    <property type="entry name" value="Glyco_hydro_29"/>
</dbReference>
<keyword evidence="5" id="KW-0378">Hydrolase</keyword>
<evidence type="ECO:0000313" key="9">
    <source>
        <dbReference type="Proteomes" id="UP001199816"/>
    </source>
</evidence>
<dbReference type="Gene3D" id="3.20.20.80">
    <property type="entry name" value="Glycosidases"/>
    <property type="match status" value="1"/>
</dbReference>
<dbReference type="Proteomes" id="UP001199816">
    <property type="component" value="Unassembled WGS sequence"/>
</dbReference>
<comment type="caution">
    <text evidence="8">The sequence shown here is derived from an EMBL/GenBank/DDBJ whole genome shotgun (WGS) entry which is preliminary data.</text>
</comment>
<proteinExistence type="inferred from homology"/>
<dbReference type="InterPro" id="IPR017853">
    <property type="entry name" value="GH"/>
</dbReference>
<evidence type="ECO:0000256" key="2">
    <source>
        <dbReference type="ARBA" id="ARBA00007951"/>
    </source>
</evidence>
<dbReference type="PANTHER" id="PTHR10030:SF37">
    <property type="entry name" value="ALPHA-L-FUCOSIDASE-RELATED"/>
    <property type="match status" value="1"/>
</dbReference>
<comment type="similarity">
    <text evidence="2">Belongs to the glycosyl hydrolase 29 family.</text>
</comment>
<dbReference type="PANTHER" id="PTHR10030">
    <property type="entry name" value="ALPHA-L-FUCOSIDASE"/>
    <property type="match status" value="1"/>
</dbReference>
<dbReference type="EMBL" id="JAJNEC010000006">
    <property type="protein sequence ID" value="MCD2425146.1"/>
    <property type="molecule type" value="Genomic_DNA"/>
</dbReference>
<dbReference type="Gene3D" id="2.60.40.1180">
    <property type="entry name" value="Golgi alpha-mannosidase II"/>
    <property type="match status" value="1"/>
</dbReference>
<sequence length="489" mass="55233">MVKKKMIAVMWNKIKRGAGLAALVCLFTAVNGQEQGIHQQSTLYEWPTDPLVKQKLDQWQDQKFGMIIHWGLYAVPGIVESWSICSEDWIGRDSTIPYDTYKQWYWGLKKDFNPVHFNPDQWAAAAKAAGMRYLVFTTKHHDGFNMFDTKQSDFKISNGPFGSNPKADVAKYVFDAFRKQGFMIGAYFSKPDWHNENYWWPMYATADRNVNYDIKKFPWRWQKFKDFTYNQLSELMHNYGSMDILWLDGGWVRPISTITDEVRAWGARIPESGQDIDMPKIAAMAREAQPGILMVDRTVHGPYENYQTPEQRVPDHRIGNPWESCMTLGGAWGYVKGDRLKPASKVIHTLVEIVAKGGSLLLGVGPQADGTLTAEAVSRLNEIGLWLKENGTAIYNTRSIEQYNSGQTYFTRSKDGKTTYAIALINEAALPASIGWQGNLPRKGSVIKSVATGEKVKWTVAGDQVSLQLPAKLKGTKQAAALAFSFVND</sequence>
<evidence type="ECO:0000256" key="4">
    <source>
        <dbReference type="ARBA" id="ARBA00022729"/>
    </source>
</evidence>
<gene>
    <name evidence="8" type="ORF">LQ567_20340</name>
</gene>
<dbReference type="EC" id="3.2.1.51" evidence="3"/>
<accession>A0ABS8PVQ4</accession>
<dbReference type="Pfam" id="PF01120">
    <property type="entry name" value="Alpha_L_fucos"/>
    <property type="match status" value="1"/>
</dbReference>
<feature type="domain" description="Glycoside hydrolase family 29 N-terminal" evidence="7">
    <location>
        <begin position="34"/>
        <end position="391"/>
    </location>
</feature>
<dbReference type="InterPro" id="IPR013780">
    <property type="entry name" value="Glyco_hydro_b"/>
</dbReference>
<organism evidence="8 9">
    <name type="scientific">Niabella pedocola</name>
    <dbReference type="NCBI Taxonomy" id="1752077"/>
    <lineage>
        <taxon>Bacteria</taxon>
        <taxon>Pseudomonadati</taxon>
        <taxon>Bacteroidota</taxon>
        <taxon>Chitinophagia</taxon>
        <taxon>Chitinophagales</taxon>
        <taxon>Chitinophagaceae</taxon>
        <taxon>Niabella</taxon>
    </lineage>
</organism>
<keyword evidence="9" id="KW-1185">Reference proteome</keyword>
<keyword evidence="6" id="KW-0326">Glycosidase</keyword>
<keyword evidence="4" id="KW-0732">Signal</keyword>
<dbReference type="InterPro" id="IPR057739">
    <property type="entry name" value="Glyco_hydro_29_N"/>
</dbReference>
<evidence type="ECO:0000259" key="7">
    <source>
        <dbReference type="Pfam" id="PF01120"/>
    </source>
</evidence>
<dbReference type="SUPFAM" id="SSF51445">
    <property type="entry name" value="(Trans)glycosidases"/>
    <property type="match status" value="1"/>
</dbReference>
<evidence type="ECO:0000256" key="1">
    <source>
        <dbReference type="ARBA" id="ARBA00004071"/>
    </source>
</evidence>
<dbReference type="RefSeq" id="WP_231007571.1">
    <property type="nucleotide sequence ID" value="NZ_JAJNEC010000006.1"/>
</dbReference>
<evidence type="ECO:0000256" key="5">
    <source>
        <dbReference type="ARBA" id="ARBA00022801"/>
    </source>
</evidence>
<dbReference type="InterPro" id="IPR016286">
    <property type="entry name" value="FUC_metazoa-typ"/>
</dbReference>
<evidence type="ECO:0000313" key="8">
    <source>
        <dbReference type="EMBL" id="MCD2425146.1"/>
    </source>
</evidence>
<evidence type="ECO:0000256" key="6">
    <source>
        <dbReference type="ARBA" id="ARBA00023295"/>
    </source>
</evidence>
<protein>
    <recommendedName>
        <fullName evidence="3">alpha-L-fucosidase</fullName>
        <ecNumber evidence="3">3.2.1.51</ecNumber>
    </recommendedName>
</protein>
<name>A0ABS8PVQ4_9BACT</name>
<dbReference type="SMART" id="SM00812">
    <property type="entry name" value="Alpha_L_fucos"/>
    <property type="match status" value="1"/>
</dbReference>